<dbReference type="SUPFAM" id="SSF88723">
    <property type="entry name" value="PIN domain-like"/>
    <property type="match status" value="1"/>
</dbReference>
<dbReference type="Proteomes" id="UP000261284">
    <property type="component" value="Unassembled WGS sequence"/>
</dbReference>
<accession>A0A3E1NJE7</accession>
<evidence type="ECO:0000313" key="2">
    <source>
        <dbReference type="Proteomes" id="UP000261284"/>
    </source>
</evidence>
<evidence type="ECO:0008006" key="3">
    <source>
        <dbReference type="Google" id="ProtNLM"/>
    </source>
</evidence>
<dbReference type="InterPro" id="IPR029060">
    <property type="entry name" value="PIN-like_dom_sf"/>
</dbReference>
<name>A0A3E1NJE7_9BACT</name>
<gene>
    <name evidence="1" type="ORF">DXN05_10375</name>
</gene>
<protein>
    <recommendedName>
        <fullName evidence="3">PIN domain-containing protein</fullName>
    </recommendedName>
</protein>
<organism evidence="1 2">
    <name type="scientific">Deminuibacter soli</name>
    <dbReference type="NCBI Taxonomy" id="2291815"/>
    <lineage>
        <taxon>Bacteria</taxon>
        <taxon>Pseudomonadati</taxon>
        <taxon>Bacteroidota</taxon>
        <taxon>Chitinophagia</taxon>
        <taxon>Chitinophagales</taxon>
        <taxon>Chitinophagaceae</taxon>
        <taxon>Deminuibacter</taxon>
    </lineage>
</organism>
<comment type="caution">
    <text evidence="1">The sequence shown here is derived from an EMBL/GenBank/DDBJ whole genome shotgun (WGS) entry which is preliminary data.</text>
</comment>
<keyword evidence="2" id="KW-1185">Reference proteome</keyword>
<dbReference type="Gene3D" id="3.40.50.1010">
    <property type="entry name" value="5'-nuclease"/>
    <property type="match status" value="1"/>
</dbReference>
<sequence>MLMTGSKFLINTSIIIDVFDGNNDIAEKINKLGGFYISSIVLGKLYIGINRVDNKTKHLKKLNDFYNFVQYGKSTVIPLNGMEKLLPYFIKKANPFH</sequence>
<dbReference type="EMBL" id="QTJU01000003">
    <property type="protein sequence ID" value="RFM27944.1"/>
    <property type="molecule type" value="Genomic_DNA"/>
</dbReference>
<dbReference type="AlphaFoldDB" id="A0A3E1NJE7"/>
<evidence type="ECO:0000313" key="1">
    <source>
        <dbReference type="EMBL" id="RFM27944.1"/>
    </source>
</evidence>
<reference evidence="1 2" key="1">
    <citation type="submission" date="2018-08" db="EMBL/GenBank/DDBJ databases">
        <title>Chitinophagaceae sp. K23C18032701, a novel bacterium isolated from forest soil.</title>
        <authorList>
            <person name="Wang C."/>
        </authorList>
    </citation>
    <scope>NUCLEOTIDE SEQUENCE [LARGE SCALE GENOMIC DNA]</scope>
    <source>
        <strain evidence="1 2">K23C18032701</strain>
    </source>
</reference>
<proteinExistence type="predicted"/>